<dbReference type="Proteomes" id="UP000192257">
    <property type="component" value="Unassembled WGS sequence"/>
</dbReference>
<name>A0A1X0NCV6_9TRYP</name>
<organism evidence="3 4">
    <name type="scientific">Trypanosoma theileri</name>
    <dbReference type="NCBI Taxonomy" id="67003"/>
    <lineage>
        <taxon>Eukaryota</taxon>
        <taxon>Discoba</taxon>
        <taxon>Euglenozoa</taxon>
        <taxon>Kinetoplastea</taxon>
        <taxon>Metakinetoplastina</taxon>
        <taxon>Trypanosomatida</taxon>
        <taxon>Trypanosomatidae</taxon>
        <taxon>Trypanosoma</taxon>
    </lineage>
</organism>
<feature type="signal peptide" evidence="2">
    <location>
        <begin position="1"/>
        <end position="23"/>
    </location>
</feature>
<dbReference type="VEuPathDB" id="TriTrypDB:TM35_002721000"/>
<dbReference type="AlphaFoldDB" id="A0A1X0NCV6"/>
<keyword evidence="2" id="KW-0732">Signal</keyword>
<protein>
    <recommendedName>
        <fullName evidence="5">Mucin-associated surface protein (MASP)</fullName>
    </recommendedName>
</protein>
<dbReference type="EMBL" id="NBCO01000272">
    <property type="protein sequence ID" value="ORC77328.1"/>
    <property type="molecule type" value="Genomic_DNA"/>
</dbReference>
<dbReference type="GeneID" id="39991848"/>
<proteinExistence type="predicted"/>
<accession>A0A1X0NCV6</accession>
<evidence type="ECO:0000256" key="2">
    <source>
        <dbReference type="SAM" id="SignalP"/>
    </source>
</evidence>
<feature type="compositionally biased region" description="Low complexity" evidence="1">
    <location>
        <begin position="124"/>
        <end position="135"/>
    </location>
</feature>
<feature type="compositionally biased region" description="Basic and acidic residues" evidence="1">
    <location>
        <begin position="88"/>
        <end position="102"/>
    </location>
</feature>
<evidence type="ECO:0008006" key="5">
    <source>
        <dbReference type="Google" id="ProtNLM"/>
    </source>
</evidence>
<evidence type="ECO:0000313" key="3">
    <source>
        <dbReference type="EMBL" id="ORC77328.1"/>
    </source>
</evidence>
<evidence type="ECO:0000256" key="1">
    <source>
        <dbReference type="SAM" id="MobiDB-lite"/>
    </source>
</evidence>
<evidence type="ECO:0000313" key="4">
    <source>
        <dbReference type="Proteomes" id="UP000192257"/>
    </source>
</evidence>
<reference evidence="3 4" key="1">
    <citation type="submission" date="2017-03" db="EMBL/GenBank/DDBJ databases">
        <title>An alternative strategy for trypanosome survival in the mammalian bloodstream revealed through genome and transcriptome analysis of the ubiquitous bovine parasite Trypanosoma (Megatrypanum) theileri.</title>
        <authorList>
            <person name="Kelly S."/>
            <person name="Ivens A."/>
            <person name="Mott A."/>
            <person name="O'Neill E."/>
            <person name="Emms D."/>
            <person name="Macleod O."/>
            <person name="Voorheis P."/>
            <person name="Matthews J."/>
            <person name="Matthews K."/>
            <person name="Carrington M."/>
        </authorList>
    </citation>
    <scope>NUCLEOTIDE SEQUENCE [LARGE SCALE GENOMIC DNA]</scope>
    <source>
        <strain evidence="3">Edinburgh</strain>
    </source>
</reference>
<feature type="chain" id="PRO_5012981585" description="Mucin-associated surface protein (MASP)" evidence="2">
    <location>
        <begin position="24"/>
        <end position="163"/>
    </location>
</feature>
<comment type="caution">
    <text evidence="3">The sequence shown here is derived from an EMBL/GenBank/DDBJ whole genome shotgun (WGS) entry which is preliminary data.</text>
</comment>
<sequence length="163" mass="17507">MVRCYLLYLLTLALCYACGLVSADSPKASDALIKPSTIGVPSLVRHAIPALLLDIECDEDEETTVDRFSDSTTQISEEEEQRSKLNLKGKEIVASDVVKDQSDLQAPSQTRTPDAPVPQPPVSPTTTTPSQPSAQEGELGGSPSRNHNDQTERGGMVASQVEQ</sequence>
<feature type="region of interest" description="Disordered" evidence="1">
    <location>
        <begin position="61"/>
        <end position="163"/>
    </location>
</feature>
<gene>
    <name evidence="3" type="ORF">TM35_002721000</name>
</gene>
<dbReference type="RefSeq" id="XP_028876638.1">
    <property type="nucleotide sequence ID" value="XM_029032068.1"/>
</dbReference>
<feature type="non-terminal residue" evidence="3">
    <location>
        <position position="163"/>
    </location>
</feature>
<keyword evidence="4" id="KW-1185">Reference proteome</keyword>